<dbReference type="InterPro" id="IPR009100">
    <property type="entry name" value="AcylCoA_DH/oxidase_NM_dom_sf"/>
</dbReference>
<dbReference type="AlphaFoldDB" id="A0A7J7IKG0"/>
<dbReference type="SUPFAM" id="SSF47203">
    <property type="entry name" value="Acyl-CoA dehydrogenase C-terminal domain-like"/>
    <property type="match status" value="1"/>
</dbReference>
<dbReference type="Pfam" id="PF00441">
    <property type="entry name" value="Acyl-CoA_dh_1"/>
    <property type="match status" value="1"/>
</dbReference>
<dbReference type="InterPro" id="IPR006091">
    <property type="entry name" value="Acyl-CoA_Oxase/DH_mid-dom"/>
</dbReference>
<evidence type="ECO:0000256" key="7">
    <source>
        <dbReference type="ARBA" id="ARBA00022832"/>
    </source>
</evidence>
<dbReference type="InterPro" id="IPR009075">
    <property type="entry name" value="AcylCo_DH/oxidase_C"/>
</dbReference>
<comment type="subunit">
    <text evidence="4">Homotetramer.</text>
</comment>
<comment type="pathway">
    <text evidence="10">Amino-acid degradation; L-isoleucine degradation.</text>
</comment>
<evidence type="ECO:0000256" key="13">
    <source>
        <dbReference type="RuleBase" id="RU362125"/>
    </source>
</evidence>
<evidence type="ECO:0000313" key="17">
    <source>
        <dbReference type="EMBL" id="KAF6003606.1"/>
    </source>
</evidence>
<feature type="domain" description="Acyl-CoA oxidase/dehydrogenase middle" evidence="15">
    <location>
        <begin position="167"/>
        <end position="273"/>
    </location>
</feature>
<dbReference type="GO" id="GO:0050660">
    <property type="term" value="F:flavin adenine dinucleotide binding"/>
    <property type="evidence" value="ECO:0007669"/>
    <property type="project" value="InterPro"/>
</dbReference>
<evidence type="ECO:0000259" key="15">
    <source>
        <dbReference type="Pfam" id="PF02770"/>
    </source>
</evidence>
<evidence type="ECO:0000256" key="6">
    <source>
        <dbReference type="ARBA" id="ARBA00022827"/>
    </source>
</evidence>
<reference evidence="17 18" key="1">
    <citation type="journal article" date="2020" name="J. Phycol.">
        <title>Comparative genome analysis reveals Cyanidiococcus gen. nov., a new extremophilic red algal genus sister to Cyanidioschyzon (Cyanidioschyzonaceae, Rhodophyta).</title>
        <authorList>
            <person name="Liu S.-L."/>
            <person name="Chiang Y.-R."/>
            <person name="Yoon H.S."/>
            <person name="Fu H.-Y."/>
        </authorList>
    </citation>
    <scope>NUCLEOTIDE SEQUENCE [LARGE SCALE GENOMIC DNA]</scope>
    <source>
        <strain evidence="17 18">THAL066</strain>
    </source>
</reference>
<dbReference type="PANTHER" id="PTHR43884">
    <property type="entry name" value="ACYL-COA DEHYDROGENASE"/>
    <property type="match status" value="1"/>
</dbReference>
<evidence type="ECO:0000256" key="5">
    <source>
        <dbReference type="ARBA" id="ARBA00022630"/>
    </source>
</evidence>
<keyword evidence="8 13" id="KW-0560">Oxidoreductase</keyword>
<dbReference type="GO" id="GO:0006631">
    <property type="term" value="P:fatty acid metabolic process"/>
    <property type="evidence" value="ECO:0007669"/>
    <property type="project" value="UniProtKB-KW"/>
</dbReference>
<evidence type="ECO:0000259" key="16">
    <source>
        <dbReference type="Pfam" id="PF02771"/>
    </source>
</evidence>
<evidence type="ECO:0000256" key="8">
    <source>
        <dbReference type="ARBA" id="ARBA00023002"/>
    </source>
</evidence>
<organism evidence="17 18">
    <name type="scientific">Cyanidiococcus yangmingshanensis</name>
    <dbReference type="NCBI Taxonomy" id="2690220"/>
    <lineage>
        <taxon>Eukaryota</taxon>
        <taxon>Rhodophyta</taxon>
        <taxon>Bangiophyceae</taxon>
        <taxon>Cyanidiales</taxon>
        <taxon>Cyanidiaceae</taxon>
        <taxon>Cyanidiococcus</taxon>
    </lineage>
</organism>
<dbReference type="InterPro" id="IPR037069">
    <property type="entry name" value="AcylCoA_DH/ox_N_sf"/>
</dbReference>
<dbReference type="EMBL" id="VWRR01000006">
    <property type="protein sequence ID" value="KAF6003606.1"/>
    <property type="molecule type" value="Genomic_DNA"/>
</dbReference>
<keyword evidence="18" id="KW-1185">Reference proteome</keyword>
<dbReference type="Pfam" id="PF02770">
    <property type="entry name" value="Acyl-CoA_dh_M"/>
    <property type="match status" value="1"/>
</dbReference>
<dbReference type="Proteomes" id="UP000530660">
    <property type="component" value="Unassembled WGS sequence"/>
</dbReference>
<dbReference type="InterPro" id="IPR036250">
    <property type="entry name" value="AcylCo_DH-like_C"/>
</dbReference>
<dbReference type="EC" id="1.3.8.5" evidence="11"/>
<evidence type="ECO:0000256" key="11">
    <source>
        <dbReference type="ARBA" id="ARBA00039036"/>
    </source>
</evidence>
<dbReference type="Pfam" id="PF02771">
    <property type="entry name" value="Acyl-CoA_dh_N"/>
    <property type="match status" value="1"/>
</dbReference>
<evidence type="ECO:0000256" key="1">
    <source>
        <dbReference type="ARBA" id="ARBA00001974"/>
    </source>
</evidence>
<dbReference type="FunFam" id="1.20.140.10:FF:000004">
    <property type="entry name" value="Acyl-CoA dehydrogenase FadE25"/>
    <property type="match status" value="1"/>
</dbReference>
<evidence type="ECO:0000259" key="14">
    <source>
        <dbReference type="Pfam" id="PF00441"/>
    </source>
</evidence>
<name>A0A7J7IKG0_9RHOD</name>
<dbReference type="GO" id="GO:0005739">
    <property type="term" value="C:mitochondrion"/>
    <property type="evidence" value="ECO:0007669"/>
    <property type="project" value="TreeGrafter"/>
</dbReference>
<evidence type="ECO:0000256" key="2">
    <source>
        <dbReference type="ARBA" id="ARBA00005198"/>
    </source>
</evidence>
<proteinExistence type="inferred from homology"/>
<evidence type="ECO:0000256" key="4">
    <source>
        <dbReference type="ARBA" id="ARBA00011881"/>
    </source>
</evidence>
<keyword evidence="7" id="KW-0276">Fatty acid metabolism</keyword>
<dbReference type="FunFam" id="1.10.540.10:FF:000026">
    <property type="entry name" value="Acyl-CoA dehydrogenase medium chain"/>
    <property type="match status" value="1"/>
</dbReference>
<protein>
    <recommendedName>
        <fullName evidence="11">short-chain 2-methylacyl-CoA dehydrogenase</fullName>
        <ecNumber evidence="11">1.3.8.5</ecNumber>
    </recommendedName>
</protein>
<keyword evidence="6 13" id="KW-0274">FAD</keyword>
<dbReference type="GO" id="GO:0003853">
    <property type="term" value="F:short-chain 2-methyl fatty acyl-CoA dehydrogenase activity"/>
    <property type="evidence" value="ECO:0007669"/>
    <property type="project" value="UniProtKB-EC"/>
</dbReference>
<dbReference type="InterPro" id="IPR046373">
    <property type="entry name" value="Acyl-CoA_Oxase/DH_mid-dom_sf"/>
</dbReference>
<comment type="catalytic activity">
    <reaction evidence="12">
        <text>2-methylbutanoyl-CoA + oxidized [electron-transfer flavoprotein] + H(+) = (2E)-2-methylbut-2-enoyl-CoA + reduced [electron-transfer flavoprotein]</text>
        <dbReference type="Rhea" id="RHEA:43780"/>
        <dbReference type="Rhea" id="RHEA-COMP:10685"/>
        <dbReference type="Rhea" id="RHEA-COMP:10686"/>
        <dbReference type="ChEBI" id="CHEBI:15378"/>
        <dbReference type="ChEBI" id="CHEBI:57336"/>
        <dbReference type="ChEBI" id="CHEBI:57337"/>
        <dbReference type="ChEBI" id="CHEBI:57692"/>
        <dbReference type="ChEBI" id="CHEBI:58307"/>
        <dbReference type="EC" id="1.3.8.5"/>
    </reaction>
    <physiologicalReaction direction="left-to-right" evidence="12">
        <dbReference type="Rhea" id="RHEA:43781"/>
    </physiologicalReaction>
</comment>
<keyword evidence="5 13" id="KW-0285">Flavoprotein</keyword>
<comment type="cofactor">
    <cofactor evidence="1 13">
        <name>FAD</name>
        <dbReference type="ChEBI" id="CHEBI:57692"/>
    </cofactor>
</comment>
<dbReference type="PANTHER" id="PTHR43884:SF1">
    <property type="entry name" value="SHORT_BRANCHED CHAIN SPECIFIC ACYL-COA DEHYDROGENASE, MITOCHONDRIAL"/>
    <property type="match status" value="1"/>
</dbReference>
<sequence>MLGRAGHLLWERFLPLRLAAPPLAGMHRAQHSHWLQRRQFGAPASGEASTTLKDLELIRNTVARFAQEQVAPGVFKREQQGSIEPALWKALFVQGLMGLEAPPELGGSGLTFTDTCVVIEELAKVDPSVALVVDIQNTLLNRAVRHFGTDEQRAAWLPRLAADTVGAFALSEPEAGSDAFSLRTRAEAVRSDFASSEAYVLNGSKCWISNAAEARWMLVFATADPTRQHRGITAFVIDQVEEAKSQGQIQVSPKEDKLGIRAASCCQVHFHQCRISARHQILGGLGNGVQVAMRVLNEGRIGIAAQMVGLAQGALEATLPYLETRHQFQRPLITNQGLQFQVAQAFAELEAVRALVYQAARLVDEKQGQESSEQLAEIARQAACAKLLAAQVACRVTRRCVEWMGGMGFIRQTPQEKFYRDAIIGKIYEGTENMQLSTIFRFLRFVHKEER</sequence>
<keyword evidence="9" id="KW-0443">Lipid metabolism</keyword>
<dbReference type="OrthoDB" id="10262177at2759"/>
<evidence type="ECO:0000313" key="18">
    <source>
        <dbReference type="Proteomes" id="UP000530660"/>
    </source>
</evidence>
<evidence type="ECO:0000256" key="3">
    <source>
        <dbReference type="ARBA" id="ARBA00009347"/>
    </source>
</evidence>
<feature type="domain" description="Acyl-CoA dehydrogenase/oxidase C-terminal" evidence="14">
    <location>
        <begin position="286"/>
        <end position="441"/>
    </location>
</feature>
<dbReference type="Gene3D" id="1.10.540.10">
    <property type="entry name" value="Acyl-CoA dehydrogenase/oxidase, N-terminal domain"/>
    <property type="match status" value="1"/>
</dbReference>
<dbReference type="Gene3D" id="2.40.110.10">
    <property type="entry name" value="Butyryl-CoA Dehydrogenase, subunit A, domain 2"/>
    <property type="match status" value="1"/>
</dbReference>
<comment type="similarity">
    <text evidence="3 13">Belongs to the acyl-CoA dehydrogenase family.</text>
</comment>
<comment type="pathway">
    <text evidence="2">Lipid metabolism; mitochondrial fatty acid beta-oxidation.</text>
</comment>
<dbReference type="InterPro" id="IPR013786">
    <property type="entry name" value="AcylCoA_DH/ox_N"/>
</dbReference>
<evidence type="ECO:0000256" key="12">
    <source>
        <dbReference type="ARBA" id="ARBA00048235"/>
    </source>
</evidence>
<dbReference type="PROSITE" id="PS00072">
    <property type="entry name" value="ACYL_COA_DH_1"/>
    <property type="match status" value="1"/>
</dbReference>
<evidence type="ECO:0000256" key="10">
    <source>
        <dbReference type="ARBA" id="ARBA00037895"/>
    </source>
</evidence>
<dbReference type="SUPFAM" id="SSF56645">
    <property type="entry name" value="Acyl-CoA dehydrogenase NM domain-like"/>
    <property type="match status" value="1"/>
</dbReference>
<gene>
    <name evidence="17" type="ORF">F1559_003356</name>
</gene>
<accession>A0A7J7IKG0</accession>
<feature type="domain" description="Acyl-CoA dehydrogenase/oxidase N-terminal" evidence="16">
    <location>
        <begin position="54"/>
        <end position="162"/>
    </location>
</feature>
<evidence type="ECO:0000256" key="9">
    <source>
        <dbReference type="ARBA" id="ARBA00023098"/>
    </source>
</evidence>
<comment type="caution">
    <text evidence="17">The sequence shown here is derived from an EMBL/GenBank/DDBJ whole genome shotgun (WGS) entry which is preliminary data.</text>
</comment>
<dbReference type="Gene3D" id="1.20.140.10">
    <property type="entry name" value="Butyryl-CoA Dehydrogenase, subunit A, domain 3"/>
    <property type="match status" value="1"/>
</dbReference>
<dbReference type="InterPro" id="IPR006089">
    <property type="entry name" value="Acyl-CoA_DH_CS"/>
</dbReference>